<evidence type="ECO:0000256" key="5">
    <source>
        <dbReference type="ARBA" id="ARBA00023136"/>
    </source>
</evidence>
<dbReference type="InterPro" id="IPR020846">
    <property type="entry name" value="MFS_dom"/>
</dbReference>
<feature type="transmembrane region" description="Helical" evidence="7">
    <location>
        <begin position="298"/>
        <end position="320"/>
    </location>
</feature>
<dbReference type="PROSITE" id="PS50850">
    <property type="entry name" value="MFS"/>
    <property type="match status" value="1"/>
</dbReference>
<dbReference type="Proteomes" id="UP000053475">
    <property type="component" value="Unassembled WGS sequence"/>
</dbReference>
<evidence type="ECO:0000256" key="7">
    <source>
        <dbReference type="SAM" id="Phobius"/>
    </source>
</evidence>
<name>A0A0C1BW63_ASPUT</name>
<evidence type="ECO:0000256" key="2">
    <source>
        <dbReference type="ARBA" id="ARBA00022448"/>
    </source>
</evidence>
<feature type="transmembrane region" description="Helical" evidence="7">
    <location>
        <begin position="340"/>
        <end position="361"/>
    </location>
</feature>
<keyword evidence="2" id="KW-0813">Transport</keyword>
<dbReference type="CDD" id="cd17502">
    <property type="entry name" value="MFS_Azr1_MDR_like"/>
    <property type="match status" value="1"/>
</dbReference>
<feature type="transmembrane region" description="Helical" evidence="7">
    <location>
        <begin position="197"/>
        <end position="217"/>
    </location>
</feature>
<dbReference type="SUPFAM" id="SSF103473">
    <property type="entry name" value="MFS general substrate transporter"/>
    <property type="match status" value="1"/>
</dbReference>
<feature type="domain" description="Major facilitator superfamily (MFS) profile" evidence="8">
    <location>
        <begin position="76"/>
        <end position="565"/>
    </location>
</feature>
<dbReference type="GO" id="GO:0022857">
    <property type="term" value="F:transmembrane transporter activity"/>
    <property type="evidence" value="ECO:0007669"/>
    <property type="project" value="InterPro"/>
</dbReference>
<feature type="region of interest" description="Disordered" evidence="6">
    <location>
        <begin position="1"/>
        <end position="25"/>
    </location>
</feature>
<dbReference type="InterPro" id="IPR001958">
    <property type="entry name" value="Tet-R_TetA/multi-R_MdtG-like"/>
</dbReference>
<evidence type="ECO:0000256" key="1">
    <source>
        <dbReference type="ARBA" id="ARBA00004141"/>
    </source>
</evidence>
<protein>
    <recommendedName>
        <fullName evidence="8">Major facilitator superfamily (MFS) profile domain-containing protein</fullName>
    </recommendedName>
</protein>
<comment type="caution">
    <text evidence="9">The sequence shown here is derived from an EMBL/GenBank/DDBJ whole genome shotgun (WGS) entry which is preliminary data.</text>
</comment>
<comment type="subcellular location">
    <subcellularLocation>
        <location evidence="1">Membrane</location>
        <topology evidence="1">Multi-pass membrane protein</topology>
    </subcellularLocation>
</comment>
<feature type="transmembrane region" description="Helical" evidence="7">
    <location>
        <begin position="406"/>
        <end position="428"/>
    </location>
</feature>
<proteinExistence type="predicted"/>
<reference evidence="9 10" key="1">
    <citation type="submission" date="2014-11" db="EMBL/GenBank/DDBJ databases">
        <title>Genomics derived discovery of secondary metabolites biosynthetic gene clusters in Aspergillus ustus.</title>
        <authorList>
            <person name="Pi B."/>
            <person name="Dai F."/>
            <person name="Song X."/>
            <person name="Zhu C."/>
            <person name="Li H."/>
            <person name="Yu D."/>
        </authorList>
    </citation>
    <scope>NUCLEOTIDE SEQUENCE [LARGE SCALE GENOMIC DNA]</scope>
    <source>
        <strain evidence="9 10">3.3904</strain>
    </source>
</reference>
<dbReference type="InterPro" id="IPR036259">
    <property type="entry name" value="MFS_trans_sf"/>
</dbReference>
<feature type="transmembrane region" description="Helical" evidence="7">
    <location>
        <begin position="381"/>
        <end position="399"/>
    </location>
</feature>
<dbReference type="InterPro" id="IPR011701">
    <property type="entry name" value="MFS"/>
</dbReference>
<gene>
    <name evidence="9" type="ORF">HK57_00390</name>
</gene>
<feature type="transmembrane region" description="Helical" evidence="7">
    <location>
        <begin position="544"/>
        <end position="563"/>
    </location>
</feature>
<dbReference type="GO" id="GO:0005886">
    <property type="term" value="C:plasma membrane"/>
    <property type="evidence" value="ECO:0007669"/>
    <property type="project" value="TreeGrafter"/>
</dbReference>
<evidence type="ECO:0000259" key="8">
    <source>
        <dbReference type="PROSITE" id="PS50850"/>
    </source>
</evidence>
<dbReference type="EMBL" id="JOMC01000036">
    <property type="protein sequence ID" value="KIA75776.1"/>
    <property type="molecule type" value="Genomic_DNA"/>
</dbReference>
<feature type="transmembrane region" description="Helical" evidence="7">
    <location>
        <begin position="166"/>
        <end position="190"/>
    </location>
</feature>
<evidence type="ECO:0000313" key="10">
    <source>
        <dbReference type="Proteomes" id="UP000053475"/>
    </source>
</evidence>
<dbReference type="Pfam" id="PF07690">
    <property type="entry name" value="MFS_1"/>
    <property type="match status" value="1"/>
</dbReference>
<sequence>MDLSTSTLHLNSPLDDTTNPKTTGDSLELKATSTPGQFIIDNASSKTLTCQSSVDPEPAEPELQNEYPSGLRLLIFIASLTFSIFLIALDMTILATAIPAITDEFHGLHDVAWYSSIFMMTAGGFQSTWGKIYKYFPLRIAYLCAIIIFEVGSLICGVAPSSTVFIIGRAIAGLGSAGVGCGSYTIVTLIAAPKQRAVYTGLLGAVFGIGSVLGPLLGGVFASTTTWRWCFYINLPVGALPVATIIFLFRTPPSASATPSISFKEKLLQMDPLGTTHLMASIITYLLALSYGGNRYPWSSSMVIGLLAGSAALITTFAVVEYHQGERAILIPRLLLRRDIGLPALYSLAQAGSFFVMIYYLPIYFQAIRGRSAILAGVQNLPFILGAMAAAFGAGVLISKTGLSTPVLVAGAAVATLGCGLCYTFTHTSPPARWIIYQVIAGLGLGGALQVPVIIAQVSVPAADLPSATAAMLCFQTLAGAIWVAAAESVFLNRLLIALAEHAEGVDPVKVIATGAGRLRDGGFKEEELVGILEAYLDGIRGTFLLSCAVVGGACLLGALVPWRRLDLRIVKERGGAAA</sequence>
<evidence type="ECO:0000256" key="6">
    <source>
        <dbReference type="SAM" id="MobiDB-lite"/>
    </source>
</evidence>
<dbReference type="Gene3D" id="1.20.1250.20">
    <property type="entry name" value="MFS general substrate transporter like domains"/>
    <property type="match status" value="1"/>
</dbReference>
<feature type="transmembrane region" description="Helical" evidence="7">
    <location>
        <begin position="270"/>
        <end position="292"/>
    </location>
</feature>
<keyword evidence="3 7" id="KW-0812">Transmembrane</keyword>
<keyword evidence="10" id="KW-1185">Reference proteome</keyword>
<feature type="transmembrane region" description="Helical" evidence="7">
    <location>
        <begin position="434"/>
        <end position="456"/>
    </location>
</feature>
<feature type="transmembrane region" description="Helical" evidence="7">
    <location>
        <begin position="140"/>
        <end position="160"/>
    </location>
</feature>
<keyword evidence="5 7" id="KW-0472">Membrane</keyword>
<dbReference type="PANTHER" id="PTHR23501">
    <property type="entry name" value="MAJOR FACILITATOR SUPERFAMILY"/>
    <property type="match status" value="1"/>
</dbReference>
<organism evidence="9 10">
    <name type="scientific">Aspergillus ustus</name>
    <dbReference type="NCBI Taxonomy" id="40382"/>
    <lineage>
        <taxon>Eukaryota</taxon>
        <taxon>Fungi</taxon>
        <taxon>Dikarya</taxon>
        <taxon>Ascomycota</taxon>
        <taxon>Pezizomycotina</taxon>
        <taxon>Eurotiomycetes</taxon>
        <taxon>Eurotiomycetidae</taxon>
        <taxon>Eurotiales</taxon>
        <taxon>Aspergillaceae</taxon>
        <taxon>Aspergillus</taxon>
        <taxon>Aspergillus subgen. Nidulantes</taxon>
    </lineage>
</organism>
<dbReference type="FunFam" id="1.20.1720.10:FF:000012">
    <property type="entry name" value="MFS toxin efflux pump (AflT)"/>
    <property type="match status" value="1"/>
</dbReference>
<evidence type="ECO:0000313" key="9">
    <source>
        <dbReference type="EMBL" id="KIA75776.1"/>
    </source>
</evidence>
<accession>A0A0C1BW63</accession>
<dbReference type="PRINTS" id="PR01035">
    <property type="entry name" value="TCRTETA"/>
</dbReference>
<feature type="transmembrane region" description="Helical" evidence="7">
    <location>
        <begin position="73"/>
        <end position="99"/>
    </location>
</feature>
<dbReference type="AlphaFoldDB" id="A0A0C1BW63"/>
<evidence type="ECO:0000256" key="4">
    <source>
        <dbReference type="ARBA" id="ARBA00022989"/>
    </source>
</evidence>
<evidence type="ECO:0000256" key="3">
    <source>
        <dbReference type="ARBA" id="ARBA00022692"/>
    </source>
</evidence>
<feature type="transmembrane region" description="Helical" evidence="7">
    <location>
        <begin position="229"/>
        <end position="249"/>
    </location>
</feature>
<keyword evidence="4 7" id="KW-1133">Transmembrane helix</keyword>
<dbReference type="PANTHER" id="PTHR23501:SF177">
    <property type="entry name" value="MAJOR FACILITATOR SUPERFAMILY (MFS) PROFILE DOMAIN-CONTAINING PROTEIN-RELATED"/>
    <property type="match status" value="1"/>
</dbReference>